<dbReference type="CDD" id="cd07067">
    <property type="entry name" value="HP_PGM_like"/>
    <property type="match status" value="1"/>
</dbReference>
<dbReference type="EMBL" id="DRMS01000407">
    <property type="protein sequence ID" value="HFC93295.1"/>
    <property type="molecule type" value="Genomic_DNA"/>
</dbReference>
<dbReference type="PIRSF" id="PIRSF000709">
    <property type="entry name" value="6PFK_2-Ptase"/>
    <property type="match status" value="1"/>
</dbReference>
<dbReference type="AlphaFoldDB" id="A0A7V2T265"/>
<gene>
    <name evidence="2" type="ORF">ENJ51_10850</name>
</gene>
<dbReference type="Pfam" id="PF00300">
    <property type="entry name" value="His_Phos_1"/>
    <property type="match status" value="1"/>
</dbReference>
<protein>
    <submittedName>
        <fullName evidence="2">Histidine phosphatase family protein</fullName>
    </submittedName>
</protein>
<reference evidence="2" key="1">
    <citation type="journal article" date="2020" name="mSystems">
        <title>Genome- and Community-Level Interaction Insights into Carbon Utilization and Element Cycling Functions of Hydrothermarchaeota in Hydrothermal Sediment.</title>
        <authorList>
            <person name="Zhou Z."/>
            <person name="Liu Y."/>
            <person name="Xu W."/>
            <person name="Pan J."/>
            <person name="Luo Z.H."/>
            <person name="Li M."/>
        </authorList>
    </citation>
    <scope>NUCLEOTIDE SEQUENCE [LARGE SCALE GENOMIC DNA]</scope>
    <source>
        <strain evidence="2">HyVt-493</strain>
    </source>
</reference>
<dbReference type="SMART" id="SM00855">
    <property type="entry name" value="PGAM"/>
    <property type="match status" value="1"/>
</dbReference>
<feature type="site" description="Transition state stabilizer" evidence="1">
    <location>
        <position position="150"/>
    </location>
</feature>
<name>A0A7V2T265_LEUMU</name>
<dbReference type="InterPro" id="IPR029033">
    <property type="entry name" value="His_PPase_superfam"/>
</dbReference>
<dbReference type="SUPFAM" id="SSF53254">
    <property type="entry name" value="Phosphoglycerate mutase-like"/>
    <property type="match status" value="1"/>
</dbReference>
<dbReference type="PANTHER" id="PTHR48100">
    <property type="entry name" value="BROAD-SPECIFICITY PHOSPHATASE YOR283W-RELATED"/>
    <property type="match status" value="1"/>
</dbReference>
<dbReference type="GO" id="GO:0005737">
    <property type="term" value="C:cytoplasm"/>
    <property type="evidence" value="ECO:0007669"/>
    <property type="project" value="TreeGrafter"/>
</dbReference>
<dbReference type="GO" id="GO:0016791">
    <property type="term" value="F:phosphatase activity"/>
    <property type="evidence" value="ECO:0007669"/>
    <property type="project" value="TreeGrafter"/>
</dbReference>
<dbReference type="InterPro" id="IPR050275">
    <property type="entry name" value="PGM_Phosphatase"/>
</dbReference>
<evidence type="ECO:0000313" key="2">
    <source>
        <dbReference type="EMBL" id="HFC93295.1"/>
    </source>
</evidence>
<evidence type="ECO:0000256" key="1">
    <source>
        <dbReference type="PIRSR" id="PIRSR613078-3"/>
    </source>
</evidence>
<comment type="caution">
    <text evidence="2">The sequence shown here is derived from an EMBL/GenBank/DDBJ whole genome shotgun (WGS) entry which is preliminary data.</text>
</comment>
<dbReference type="InterPro" id="IPR013078">
    <property type="entry name" value="His_Pase_superF_clade-1"/>
</dbReference>
<organism evidence="2">
    <name type="scientific">Leucothrix mucor</name>
    <dbReference type="NCBI Taxonomy" id="45248"/>
    <lineage>
        <taxon>Bacteria</taxon>
        <taxon>Pseudomonadati</taxon>
        <taxon>Pseudomonadota</taxon>
        <taxon>Gammaproteobacteria</taxon>
        <taxon>Thiotrichales</taxon>
        <taxon>Thiotrichaceae</taxon>
        <taxon>Leucothrix</taxon>
    </lineage>
</organism>
<sequence length="203" mass="23021">MMPKTTVLDLLRHGEVEGGDIFRGSTNDKLTDDGWEQMQATLQGDVSWDVIISSPLLRCAEFAGSLADQEDINCEIIDALEEIHFGEWEGQSPDDLLKDNDETLKRWWASPTKQAPPEGEDFHDFRARVLKTLKQITEEYKGKRILLVTHAGVIRVILMYILGMQEENLFRLNVDYASLSTIRMYHDETGAWGTLISHGCHSA</sequence>
<proteinExistence type="predicted"/>
<dbReference type="Gene3D" id="3.40.50.1240">
    <property type="entry name" value="Phosphoglycerate mutase-like"/>
    <property type="match status" value="1"/>
</dbReference>
<dbReference type="Proteomes" id="UP000885750">
    <property type="component" value="Unassembled WGS sequence"/>
</dbReference>
<accession>A0A7V2T265</accession>
<dbReference type="PANTHER" id="PTHR48100:SF1">
    <property type="entry name" value="HISTIDINE PHOSPHATASE FAMILY PROTEIN-RELATED"/>
    <property type="match status" value="1"/>
</dbReference>